<feature type="chain" id="PRO_5036719224" description="Peptidase C-terminal archaeal/bacterial domain-containing protein" evidence="7">
    <location>
        <begin position="20"/>
        <end position="480"/>
    </location>
</feature>
<dbReference type="InterPro" id="IPR044925">
    <property type="entry name" value="His-Me_finger_sf"/>
</dbReference>
<dbReference type="InterPro" id="IPR007346">
    <property type="entry name" value="Endonuclease-I"/>
</dbReference>
<evidence type="ECO:0000256" key="5">
    <source>
        <dbReference type="ARBA" id="ARBA00023145"/>
    </source>
</evidence>
<evidence type="ECO:0000256" key="4">
    <source>
        <dbReference type="ARBA" id="ARBA00022801"/>
    </source>
</evidence>
<gene>
    <name evidence="9" type="ORF">GCM10007392_28770</name>
</gene>
<dbReference type="EMBL" id="BMXR01000007">
    <property type="protein sequence ID" value="GGX59219.1"/>
    <property type="molecule type" value="Genomic_DNA"/>
</dbReference>
<reference evidence="9" key="2">
    <citation type="submission" date="2020-09" db="EMBL/GenBank/DDBJ databases">
        <authorList>
            <person name="Sun Q."/>
            <person name="Kim S."/>
        </authorList>
    </citation>
    <scope>NUCLEOTIDE SEQUENCE</scope>
    <source>
        <strain evidence="9">KCTC 22169</strain>
    </source>
</reference>
<keyword evidence="2" id="KW-0645">Protease</keyword>
<organism evidence="9 10">
    <name type="scientific">Saccharospirillum salsuginis</name>
    <dbReference type="NCBI Taxonomy" id="418750"/>
    <lineage>
        <taxon>Bacteria</taxon>
        <taxon>Pseudomonadati</taxon>
        <taxon>Pseudomonadota</taxon>
        <taxon>Gammaproteobacteria</taxon>
        <taxon>Oceanospirillales</taxon>
        <taxon>Saccharospirillaceae</taxon>
        <taxon>Saccharospirillum</taxon>
    </lineage>
</organism>
<dbReference type="Gene3D" id="2.60.120.380">
    <property type="match status" value="2"/>
</dbReference>
<keyword evidence="5" id="KW-0865">Zymogen</keyword>
<evidence type="ECO:0000256" key="7">
    <source>
        <dbReference type="SAM" id="SignalP"/>
    </source>
</evidence>
<feature type="domain" description="Peptidase C-terminal archaeal/bacterial" evidence="8">
    <location>
        <begin position="150"/>
        <end position="216"/>
    </location>
</feature>
<keyword evidence="7" id="KW-0732">Signal</keyword>
<dbReference type="RefSeq" id="WP_189609879.1">
    <property type="nucleotide sequence ID" value="NZ_BMXR01000007.1"/>
</dbReference>
<dbReference type="Proteomes" id="UP000626148">
    <property type="component" value="Unassembled WGS sequence"/>
</dbReference>
<dbReference type="GO" id="GO:0004518">
    <property type="term" value="F:nuclease activity"/>
    <property type="evidence" value="ECO:0007669"/>
    <property type="project" value="UniProtKB-KW"/>
</dbReference>
<keyword evidence="4" id="KW-0378">Hydrolase</keyword>
<keyword evidence="3" id="KW-0540">Nuclease</keyword>
<evidence type="ECO:0000313" key="10">
    <source>
        <dbReference type="Proteomes" id="UP000626148"/>
    </source>
</evidence>
<evidence type="ECO:0000259" key="8">
    <source>
        <dbReference type="Pfam" id="PF04151"/>
    </source>
</evidence>
<evidence type="ECO:0000313" key="9">
    <source>
        <dbReference type="EMBL" id="GGX59219.1"/>
    </source>
</evidence>
<protein>
    <recommendedName>
        <fullName evidence="8">Peptidase C-terminal archaeal/bacterial domain-containing protein</fullName>
    </recommendedName>
</protein>
<evidence type="ECO:0000256" key="6">
    <source>
        <dbReference type="SAM" id="MobiDB-lite"/>
    </source>
</evidence>
<proteinExistence type="inferred from homology"/>
<evidence type="ECO:0000256" key="2">
    <source>
        <dbReference type="ARBA" id="ARBA00022670"/>
    </source>
</evidence>
<feature type="region of interest" description="Disordered" evidence="6">
    <location>
        <begin position="308"/>
        <end position="332"/>
    </location>
</feature>
<dbReference type="GO" id="GO:0008233">
    <property type="term" value="F:peptidase activity"/>
    <property type="evidence" value="ECO:0007669"/>
    <property type="project" value="UniProtKB-KW"/>
</dbReference>
<accession>A0A918KFK9</accession>
<dbReference type="GO" id="GO:0006508">
    <property type="term" value="P:proteolysis"/>
    <property type="evidence" value="ECO:0007669"/>
    <property type="project" value="UniProtKB-KW"/>
</dbReference>
<dbReference type="Pfam" id="PF04231">
    <property type="entry name" value="Endonuclease_1"/>
    <property type="match status" value="1"/>
</dbReference>
<evidence type="ECO:0000256" key="3">
    <source>
        <dbReference type="ARBA" id="ARBA00022722"/>
    </source>
</evidence>
<feature type="domain" description="Peptidase C-terminal archaeal/bacterial" evidence="8">
    <location>
        <begin position="40"/>
        <end position="107"/>
    </location>
</feature>
<dbReference type="FunFam" id="2.60.120.380:FF:000013">
    <property type="entry name" value="Alkaline serine protease"/>
    <property type="match status" value="2"/>
</dbReference>
<dbReference type="PANTHER" id="PTHR33607:SF2">
    <property type="entry name" value="ENDONUCLEASE-1"/>
    <property type="match status" value="1"/>
</dbReference>
<comment type="caution">
    <text evidence="9">The sequence shown here is derived from an EMBL/GenBank/DDBJ whole genome shotgun (WGS) entry which is preliminary data.</text>
</comment>
<dbReference type="Pfam" id="PF04151">
    <property type="entry name" value="PPC"/>
    <property type="match status" value="2"/>
</dbReference>
<feature type="region of interest" description="Disordered" evidence="6">
    <location>
        <begin position="351"/>
        <end position="384"/>
    </location>
</feature>
<reference evidence="9" key="1">
    <citation type="journal article" date="2014" name="Int. J. Syst. Evol. Microbiol.">
        <title>Complete genome sequence of Corynebacterium casei LMG S-19264T (=DSM 44701T), isolated from a smear-ripened cheese.</title>
        <authorList>
            <consortium name="US DOE Joint Genome Institute (JGI-PGF)"/>
            <person name="Walter F."/>
            <person name="Albersmeier A."/>
            <person name="Kalinowski J."/>
            <person name="Ruckert C."/>
        </authorList>
    </citation>
    <scope>NUCLEOTIDE SEQUENCE</scope>
    <source>
        <strain evidence="9">KCTC 22169</strain>
    </source>
</reference>
<sequence>MKKRLTFLTLALTCLTAQGAALTEGTPVNSLSASTGSALDYEIAVPADATNLSVNLSGGSGDADLYVRAGAVPTTSSYDCRPYLSGNDETCDFGTPQTGTYYIQVRAYQSFSDVSLLATYDSASGGTSQALSNGETLTGLSGADGSETHYHLDVPGDAENLVVGISGGSGDADLYLKYGTSPTSSSYDCRPYEAGNDETCSVATPQAGTYHLMVRGYNAYSNLSLTASYSDGGGSGNDGATWDGYETYYADAIGKTGSALTSALNEAAARNHSRMSYSQVWDALSYTDEDPNNSNNVILIYTGRSQDKDFSASGNNDQDAWNREHSWPKSHGFPSSGDWAYTDIHHLRPSDVSVNADRGNKDYDDGGSQISEAPGNYTDADSFEPRDAVKGDLARMMFYMDVRYNGNDGTGVGDLQLVNYTGTSGNNLGELCTLYAWHQQDPVSQREIDRHARIVEQQGNRNPFVDYPAWVDEIWGSQCN</sequence>
<comment type="similarity">
    <text evidence="1">Belongs to the EndA/NucM nuclease family.</text>
</comment>
<dbReference type="InterPro" id="IPR007280">
    <property type="entry name" value="Peptidase_C_arc/bac"/>
</dbReference>
<feature type="signal peptide" evidence="7">
    <location>
        <begin position="1"/>
        <end position="19"/>
    </location>
</feature>
<evidence type="ECO:0000256" key="1">
    <source>
        <dbReference type="ARBA" id="ARBA00006429"/>
    </source>
</evidence>
<keyword evidence="10" id="KW-1185">Reference proteome</keyword>
<dbReference type="SUPFAM" id="SSF54060">
    <property type="entry name" value="His-Me finger endonucleases"/>
    <property type="match status" value="1"/>
</dbReference>
<dbReference type="AlphaFoldDB" id="A0A918KFK9"/>
<dbReference type="PANTHER" id="PTHR33607">
    <property type="entry name" value="ENDONUCLEASE-1"/>
    <property type="match status" value="1"/>
</dbReference>
<name>A0A918KFK9_9GAMM</name>